<dbReference type="Proteomes" id="UP001320168">
    <property type="component" value="Unassembled WGS sequence"/>
</dbReference>
<accession>A0ABS9A6G8</accession>
<dbReference type="EMBL" id="JABFTX010000003">
    <property type="protein sequence ID" value="MCE8004408.1"/>
    <property type="molecule type" value="Genomic_DNA"/>
</dbReference>
<keyword evidence="1" id="KW-1133">Transmembrane helix</keyword>
<sequence length="160" mass="18153">MSLDVTKRSGFVLRLFSLAAFSCMVLFAGIVVIQNEELGKLIPPSTARTLSILFAYIVAMTTFNYALAAKGRNFMGWKSEIFIMSGFAVTFVGMFLPHAFPSSQVVVTESWIPFSSKENTFLKPSWFYAPISFIALPLFYKSWREIRDMPLWQSSKKYKG</sequence>
<evidence type="ECO:0000256" key="1">
    <source>
        <dbReference type="SAM" id="Phobius"/>
    </source>
</evidence>
<protein>
    <submittedName>
        <fullName evidence="2">Uncharacterized protein</fullName>
    </submittedName>
</protein>
<gene>
    <name evidence="2" type="ORF">HOP53_16390</name>
</gene>
<reference evidence="2 3" key="1">
    <citation type="journal article" date="2021" name="Front. Microbiol.">
        <title>Aerobic Denitrification and Heterotrophic Sulfur Oxidation in the Genus Halomonas Revealed by Six Novel Species Characterizations and Genome-Based Analysis.</title>
        <authorList>
            <person name="Wang L."/>
            <person name="Shao Z."/>
        </authorList>
    </citation>
    <scope>NUCLEOTIDE SEQUENCE [LARGE SCALE GENOMIC DNA]</scope>
    <source>
        <strain evidence="2 3">MCCC 1A11081</strain>
    </source>
</reference>
<feature type="transmembrane region" description="Helical" evidence="1">
    <location>
        <begin position="81"/>
        <end position="100"/>
    </location>
</feature>
<feature type="transmembrane region" description="Helical" evidence="1">
    <location>
        <begin position="120"/>
        <end position="140"/>
    </location>
</feature>
<keyword evidence="3" id="KW-1185">Reference proteome</keyword>
<dbReference type="RefSeq" id="WP_234271014.1">
    <property type="nucleotide sequence ID" value="NZ_JABFTX010000003.1"/>
</dbReference>
<evidence type="ECO:0000313" key="2">
    <source>
        <dbReference type="EMBL" id="MCE8004408.1"/>
    </source>
</evidence>
<comment type="caution">
    <text evidence="2">The sequence shown here is derived from an EMBL/GenBank/DDBJ whole genome shotgun (WGS) entry which is preliminary data.</text>
</comment>
<feature type="transmembrane region" description="Helical" evidence="1">
    <location>
        <begin position="12"/>
        <end position="33"/>
    </location>
</feature>
<organism evidence="2 3">
    <name type="scientific">Billgrantia ethanolica</name>
    <dbReference type="NCBI Taxonomy" id="2733486"/>
    <lineage>
        <taxon>Bacteria</taxon>
        <taxon>Pseudomonadati</taxon>
        <taxon>Pseudomonadota</taxon>
        <taxon>Gammaproteobacteria</taxon>
        <taxon>Oceanospirillales</taxon>
        <taxon>Halomonadaceae</taxon>
        <taxon>Billgrantia</taxon>
    </lineage>
</organism>
<keyword evidence="1" id="KW-0812">Transmembrane</keyword>
<name>A0ABS9A6G8_9GAMM</name>
<evidence type="ECO:0000313" key="3">
    <source>
        <dbReference type="Proteomes" id="UP001320168"/>
    </source>
</evidence>
<proteinExistence type="predicted"/>
<keyword evidence="1" id="KW-0472">Membrane</keyword>
<feature type="transmembrane region" description="Helical" evidence="1">
    <location>
        <begin position="53"/>
        <end position="69"/>
    </location>
</feature>